<dbReference type="Proteomes" id="UP000466345">
    <property type="component" value="Unassembled WGS sequence"/>
</dbReference>
<name>A0A7K0CHS7_9ACTN</name>
<proteinExistence type="predicted"/>
<feature type="signal peptide" evidence="1">
    <location>
        <begin position="1"/>
        <end position="28"/>
    </location>
</feature>
<dbReference type="OrthoDB" id="5185019at2"/>
<organism evidence="2 3">
    <name type="scientific">Streptomyces smaragdinus</name>
    <dbReference type="NCBI Taxonomy" id="2585196"/>
    <lineage>
        <taxon>Bacteria</taxon>
        <taxon>Bacillati</taxon>
        <taxon>Actinomycetota</taxon>
        <taxon>Actinomycetes</taxon>
        <taxon>Kitasatosporales</taxon>
        <taxon>Streptomycetaceae</taxon>
        <taxon>Streptomyces</taxon>
    </lineage>
</organism>
<protein>
    <recommendedName>
        <fullName evidence="4">Lipoprotein</fullName>
    </recommendedName>
</protein>
<keyword evidence="1" id="KW-0732">Signal</keyword>
<sequence>MSTFTSRGMGRRAAAAVGVASLSVAFLAACDKPTPVAQLTVGSTTVTSEATCYEDGDTIPRAEVIRCLSEKSGKSISMNELDQLRIGVDSEVADTGWFLFVNGQQLYPEAIKKTYFQWKGENLLYDQQAGGFADKAQVQIVQAAQDSEQLKDVKGLWHFTVKRD</sequence>
<comment type="caution">
    <text evidence="2">The sequence shown here is derived from an EMBL/GenBank/DDBJ whole genome shotgun (WGS) entry which is preliminary data.</text>
</comment>
<dbReference type="PROSITE" id="PS51257">
    <property type="entry name" value="PROKAR_LIPOPROTEIN"/>
    <property type="match status" value="1"/>
</dbReference>
<dbReference type="RefSeq" id="WP_153452626.1">
    <property type="nucleotide sequence ID" value="NZ_WEGJ01000010.1"/>
</dbReference>
<evidence type="ECO:0000313" key="3">
    <source>
        <dbReference type="Proteomes" id="UP000466345"/>
    </source>
</evidence>
<evidence type="ECO:0008006" key="4">
    <source>
        <dbReference type="Google" id="ProtNLM"/>
    </source>
</evidence>
<reference evidence="2 3" key="1">
    <citation type="submission" date="2019-10" db="EMBL/GenBank/DDBJ databases">
        <title>Streptomyces smaragdinus sp. nov. and Streptomyces fabii sp. nov., isolated from the gut of fungus growing-termite Macrotermes natalensis.</title>
        <authorList>
            <person name="Schwitalla J."/>
            <person name="Benndorf R."/>
            <person name="Martin K."/>
            <person name="De Beer W."/>
            <person name="Kaster A.-K."/>
            <person name="Vollmers J."/>
            <person name="Poulsen M."/>
            <person name="Beemelmanns C."/>
        </authorList>
    </citation>
    <scope>NUCLEOTIDE SEQUENCE [LARGE SCALE GENOMIC DNA]</scope>
    <source>
        <strain evidence="2 3">RB5</strain>
    </source>
</reference>
<evidence type="ECO:0000313" key="2">
    <source>
        <dbReference type="EMBL" id="MQY13027.1"/>
    </source>
</evidence>
<keyword evidence="3" id="KW-1185">Reference proteome</keyword>
<accession>A0A7K0CHS7</accession>
<feature type="chain" id="PRO_5038687613" description="Lipoprotein" evidence="1">
    <location>
        <begin position="29"/>
        <end position="164"/>
    </location>
</feature>
<gene>
    <name evidence="2" type="ORF">SRB5_31670</name>
</gene>
<evidence type="ECO:0000256" key="1">
    <source>
        <dbReference type="SAM" id="SignalP"/>
    </source>
</evidence>
<dbReference type="EMBL" id="WEGJ01000010">
    <property type="protein sequence ID" value="MQY13027.1"/>
    <property type="molecule type" value="Genomic_DNA"/>
</dbReference>
<dbReference type="AlphaFoldDB" id="A0A7K0CHS7"/>